<dbReference type="AlphaFoldDB" id="A0A430AEP4"/>
<dbReference type="PANTHER" id="PTHR33308">
    <property type="entry name" value="PEPTIDOGLYCAN HYDROLASE FLGJ"/>
    <property type="match status" value="1"/>
</dbReference>
<reference evidence="5 6" key="1">
    <citation type="submission" date="2017-05" db="EMBL/GenBank/DDBJ databases">
        <title>Vagococcus spp. assemblies.</title>
        <authorList>
            <person name="Gulvik C.A."/>
        </authorList>
    </citation>
    <scope>NUCLEOTIDE SEQUENCE [LARGE SCALE GENOMIC DNA]</scope>
    <source>
        <strain evidence="5 6">DSM 24756</strain>
    </source>
</reference>
<name>A0A430AEP4_9ENTE</name>
<dbReference type="Gene3D" id="4.10.80.30">
    <property type="entry name" value="DNA polymerase, domain 6"/>
    <property type="match status" value="1"/>
</dbReference>
<comment type="similarity">
    <text evidence="1">Belongs to the glycosyl hydrolase 73 family.</text>
</comment>
<evidence type="ECO:0000256" key="3">
    <source>
        <dbReference type="SAM" id="Phobius"/>
    </source>
</evidence>
<keyword evidence="2" id="KW-0378">Hydrolase</keyword>
<dbReference type="Gene3D" id="1.10.530.10">
    <property type="match status" value="1"/>
</dbReference>
<dbReference type="OrthoDB" id="977752at2"/>
<dbReference type="Pfam" id="PF01832">
    <property type="entry name" value="Glucosaminidase"/>
    <property type="match status" value="1"/>
</dbReference>
<feature type="domain" description="Mannosyl-glycoprotein endo-beta-N-acetylglucosamidase-like" evidence="4">
    <location>
        <begin position="46"/>
        <end position="208"/>
    </location>
</feature>
<comment type="caution">
    <text evidence="5">The sequence shown here is derived from an EMBL/GenBank/DDBJ whole genome shotgun (WGS) entry which is preliminary data.</text>
</comment>
<dbReference type="SMART" id="SM00047">
    <property type="entry name" value="LYZ2"/>
    <property type="match status" value="1"/>
</dbReference>
<dbReference type="EMBL" id="NGJZ01000005">
    <property type="protein sequence ID" value="RSU05929.1"/>
    <property type="molecule type" value="Genomic_DNA"/>
</dbReference>
<dbReference type="InterPro" id="IPR002901">
    <property type="entry name" value="MGlyc_endo_b_GlcNAc-like_dom"/>
</dbReference>
<keyword evidence="3" id="KW-1133">Transmembrane helix</keyword>
<dbReference type="PANTHER" id="PTHR33308:SF10">
    <property type="entry name" value="EXO-GLUCOSAMINIDASE LYTG"/>
    <property type="match status" value="1"/>
</dbReference>
<evidence type="ECO:0000259" key="4">
    <source>
        <dbReference type="SMART" id="SM00047"/>
    </source>
</evidence>
<keyword evidence="6" id="KW-1185">Reference proteome</keyword>
<evidence type="ECO:0000256" key="2">
    <source>
        <dbReference type="ARBA" id="ARBA00022801"/>
    </source>
</evidence>
<keyword evidence="3" id="KW-0812">Transmembrane</keyword>
<sequence>MSKLKRKRQKKIKQVSKSVAKIVSLFLILGMLFIVVLQHLSTSVQQTNDSSDTQEQTQQTFIAELLPHAKELQKQYGILPSIILGQAILESDWGKSQLGKDYHNLFGIKAGDAEDKVELKTKEYEDGKWKEITAAFKVYPNWQASMTDHTLLFVNGVSWNTTIYQNVLKATNYKVAAQALQDAGYATDPDYASKITSVIETYQLNQYD</sequence>
<gene>
    <name evidence="5" type="ORF">CBF30_11495</name>
</gene>
<proteinExistence type="inferred from homology"/>
<protein>
    <submittedName>
        <fullName evidence="5">N-acetylmuramoyl-L-alanine amidase</fullName>
    </submittedName>
</protein>
<feature type="transmembrane region" description="Helical" evidence="3">
    <location>
        <begin position="20"/>
        <end position="40"/>
    </location>
</feature>
<evidence type="ECO:0000313" key="6">
    <source>
        <dbReference type="Proteomes" id="UP000288669"/>
    </source>
</evidence>
<organism evidence="5 6">
    <name type="scientific">Vagococcus entomophilus</name>
    <dbReference type="NCBI Taxonomy" id="1160095"/>
    <lineage>
        <taxon>Bacteria</taxon>
        <taxon>Bacillati</taxon>
        <taxon>Bacillota</taxon>
        <taxon>Bacilli</taxon>
        <taxon>Lactobacillales</taxon>
        <taxon>Enterococcaceae</taxon>
        <taxon>Vagococcus</taxon>
    </lineage>
</organism>
<dbReference type="GO" id="GO:0004040">
    <property type="term" value="F:amidase activity"/>
    <property type="evidence" value="ECO:0007669"/>
    <property type="project" value="InterPro"/>
</dbReference>
<keyword evidence="3" id="KW-0472">Membrane</keyword>
<dbReference type="InterPro" id="IPR051056">
    <property type="entry name" value="Glycosyl_Hydrolase_73"/>
</dbReference>
<dbReference type="Proteomes" id="UP000288669">
    <property type="component" value="Unassembled WGS sequence"/>
</dbReference>
<evidence type="ECO:0000256" key="1">
    <source>
        <dbReference type="ARBA" id="ARBA00010266"/>
    </source>
</evidence>
<evidence type="ECO:0000313" key="5">
    <source>
        <dbReference type="EMBL" id="RSU05929.1"/>
    </source>
</evidence>
<accession>A0A430AEP4</accession>
<dbReference type="RefSeq" id="WP_126826957.1">
    <property type="nucleotide sequence ID" value="NZ_JBHLWU010000004.1"/>
</dbReference>
<dbReference type="PRINTS" id="PR01002">
    <property type="entry name" value="FLGFLGJ"/>
</dbReference>